<dbReference type="NCBIfam" id="TIGR04274">
    <property type="entry name" value="hypoxanDNAglyco"/>
    <property type="match status" value="1"/>
</dbReference>
<evidence type="ECO:0000259" key="1">
    <source>
        <dbReference type="SMART" id="SM00986"/>
    </source>
</evidence>
<comment type="caution">
    <text evidence="2">The sequence shown here is derived from an EMBL/GenBank/DDBJ whole genome shotgun (WGS) entry which is preliminary data.</text>
</comment>
<evidence type="ECO:0000313" key="2">
    <source>
        <dbReference type="EMBL" id="PWJ28043.1"/>
    </source>
</evidence>
<dbReference type="Proteomes" id="UP000245845">
    <property type="component" value="Unassembled WGS sequence"/>
</dbReference>
<dbReference type="Pfam" id="PF03167">
    <property type="entry name" value="UDG"/>
    <property type="match status" value="1"/>
</dbReference>
<dbReference type="SMART" id="SM00986">
    <property type="entry name" value="UDG"/>
    <property type="match status" value="1"/>
</dbReference>
<dbReference type="Gene3D" id="3.40.470.10">
    <property type="entry name" value="Uracil-DNA glycosylase-like domain"/>
    <property type="match status" value="1"/>
</dbReference>
<sequence>MEGMSQVTHEFEPVFNQDSKVLVLGTFPSVKSRENQFYYGHPQNRFWKVIARLTDSEVPETIEEKKALLLEHGIAVWDVIASCEIKGSSDSSIRNVVPADLNRILKECNIRRIYANGRTAEKLYEKYSKSRTGRDITGLPSTSPANAAYSIDRLMESWGEIREFIGVRPLCGPFSEDSDY</sequence>
<protein>
    <submittedName>
        <fullName evidence="2">G/U mismatch-specific uracil-DNA glycosylase</fullName>
    </submittedName>
</protein>
<gene>
    <name evidence="2" type="ORF">A8806_110227</name>
</gene>
<dbReference type="AlphaFoldDB" id="A0A2Y9BJL8"/>
<accession>A0A2Y9BJL8</accession>
<dbReference type="SMART" id="SM00987">
    <property type="entry name" value="UreE_C"/>
    <property type="match status" value="1"/>
</dbReference>
<name>A0A2Y9BJL8_9FIRM</name>
<dbReference type="SUPFAM" id="SSF52141">
    <property type="entry name" value="Uracil-DNA glycosylase-like"/>
    <property type="match status" value="1"/>
</dbReference>
<feature type="domain" description="Uracil-DNA glycosylase-like" evidence="1">
    <location>
        <begin position="12"/>
        <end position="162"/>
    </location>
</feature>
<dbReference type="EMBL" id="QGDL01000010">
    <property type="protein sequence ID" value="PWJ28043.1"/>
    <property type="molecule type" value="Genomic_DNA"/>
</dbReference>
<evidence type="ECO:0000313" key="3">
    <source>
        <dbReference type="Proteomes" id="UP000245845"/>
    </source>
</evidence>
<reference evidence="2 3" key="1">
    <citation type="submission" date="2018-05" db="EMBL/GenBank/DDBJ databases">
        <title>The Hungate 1000. A catalogue of reference genomes from the rumen microbiome.</title>
        <authorList>
            <person name="Kelly W."/>
        </authorList>
    </citation>
    <scope>NUCLEOTIDE SEQUENCE [LARGE SCALE GENOMIC DNA]</scope>
    <source>
        <strain evidence="2 3">NLAE-zl-C242</strain>
    </source>
</reference>
<proteinExistence type="predicted"/>
<keyword evidence="3" id="KW-1185">Reference proteome</keyword>
<dbReference type="CDD" id="cd10032">
    <property type="entry name" value="UDG-F6_HDG"/>
    <property type="match status" value="1"/>
</dbReference>
<dbReference type="InterPro" id="IPR036895">
    <property type="entry name" value="Uracil-DNA_glycosylase-like_sf"/>
</dbReference>
<organism evidence="2 3">
    <name type="scientific">Faecalicatena orotica</name>
    <dbReference type="NCBI Taxonomy" id="1544"/>
    <lineage>
        <taxon>Bacteria</taxon>
        <taxon>Bacillati</taxon>
        <taxon>Bacillota</taxon>
        <taxon>Clostridia</taxon>
        <taxon>Lachnospirales</taxon>
        <taxon>Lachnospiraceae</taxon>
        <taxon>Faecalicatena</taxon>
    </lineage>
</organism>
<dbReference type="InterPro" id="IPR026353">
    <property type="entry name" value="Hypoxan-DNA_Glyclase"/>
</dbReference>
<dbReference type="InterPro" id="IPR005122">
    <property type="entry name" value="Uracil-DNA_glycosylase-like"/>
</dbReference>